<organism evidence="3 4">
    <name type="scientific">Seminavis robusta</name>
    <dbReference type="NCBI Taxonomy" id="568900"/>
    <lineage>
        <taxon>Eukaryota</taxon>
        <taxon>Sar</taxon>
        <taxon>Stramenopiles</taxon>
        <taxon>Ochrophyta</taxon>
        <taxon>Bacillariophyta</taxon>
        <taxon>Bacillariophyceae</taxon>
        <taxon>Bacillariophycidae</taxon>
        <taxon>Naviculales</taxon>
        <taxon>Naviculaceae</taxon>
        <taxon>Seminavis</taxon>
    </lineage>
</organism>
<evidence type="ECO:0000256" key="2">
    <source>
        <dbReference type="SAM" id="SignalP"/>
    </source>
</evidence>
<keyword evidence="4" id="KW-1185">Reference proteome</keyword>
<feature type="signal peptide" evidence="2">
    <location>
        <begin position="1"/>
        <end position="42"/>
    </location>
</feature>
<comment type="caution">
    <text evidence="3">The sequence shown here is derived from an EMBL/GenBank/DDBJ whole genome shotgun (WGS) entry which is preliminary data.</text>
</comment>
<name>A0A9N8DWC7_9STRA</name>
<dbReference type="PANTHER" id="PTHR35399">
    <property type="entry name" value="SLR8030 PROTEIN"/>
    <property type="match status" value="1"/>
</dbReference>
<reference evidence="3" key="1">
    <citation type="submission" date="2020-06" db="EMBL/GenBank/DDBJ databases">
        <authorList>
            <consortium name="Plant Systems Biology data submission"/>
        </authorList>
    </citation>
    <scope>NUCLEOTIDE SEQUENCE</scope>
    <source>
        <strain evidence="3">D6</strain>
    </source>
</reference>
<dbReference type="EMBL" id="CAICTM010000295">
    <property type="protein sequence ID" value="CAB9507199.1"/>
    <property type="molecule type" value="Genomic_DNA"/>
</dbReference>
<evidence type="ECO:0000313" key="3">
    <source>
        <dbReference type="EMBL" id="CAB9507199.1"/>
    </source>
</evidence>
<dbReference type="AlphaFoldDB" id="A0A9N8DWC7"/>
<proteinExistence type="predicted"/>
<feature type="region of interest" description="Disordered" evidence="1">
    <location>
        <begin position="538"/>
        <end position="558"/>
    </location>
</feature>
<feature type="region of interest" description="Disordered" evidence="1">
    <location>
        <begin position="44"/>
        <end position="91"/>
    </location>
</feature>
<keyword evidence="2" id="KW-0732">Signal</keyword>
<gene>
    <name evidence="3" type="ORF">SEMRO_296_G110770.1</name>
</gene>
<sequence>MMHPRQRNTQYTQERHRRSISTSLLLVISLLLLDIRSHGVSAAASLHKSSRKQSETQSSPRIVRGGSLVQSQNRRQLQQRPRGTSANGRRKLQDMSTALSNGYGGAGGITMDQVIPSMRPQATPITPEDTPPGFTPMPVPLPPVVPPTVAVPPPTPDNRVITFLAGNLNVMEGDLVLSQGLTSRIIAISGQPIQYTATGGLAFSAIDFHSWPDGAACFPDNRPNNPDGWIYVSNQEDEPGGVGAITFDANGNIVDYRMLLTGTTYNCNGGKTPWGSWISAEEDFDNYQGRPWQVDPYGVRAPVPINMGLAGGSYEAFAYDARNLLVPRFYLTEDDVFGALERFTPLAADWNNPWDILLGPGVNEWLLLIPTPGDPSTGTYTWTTDLPTARSNAGLNYPESEGIDVSNGTLFFVCKGIRMLFTLDLDGNTYTRQSTDSGLFEGEPDIIRTILSDEPDGEAMLYFTEDNGRRAGIHARNSAGELFTIVEGFYSPETTGLALSPNGKFLYFCFQEDGYCFAISRTDGLSFRAKTLNVKTHGTEVSTSRSSSGQHKKKKKRH</sequence>
<dbReference type="Pfam" id="PF05787">
    <property type="entry name" value="PhoX"/>
    <property type="match status" value="1"/>
</dbReference>
<accession>A0A9N8DWC7</accession>
<dbReference type="InterPro" id="IPR008557">
    <property type="entry name" value="PhoX"/>
</dbReference>
<dbReference type="PANTHER" id="PTHR35399:SF2">
    <property type="entry name" value="DUF839 DOMAIN-CONTAINING PROTEIN"/>
    <property type="match status" value="1"/>
</dbReference>
<feature type="compositionally biased region" description="Polar residues" evidence="1">
    <location>
        <begin position="538"/>
        <end position="549"/>
    </location>
</feature>
<dbReference type="OrthoDB" id="42504at2759"/>
<dbReference type="Proteomes" id="UP001153069">
    <property type="component" value="Unassembled WGS sequence"/>
</dbReference>
<feature type="compositionally biased region" description="Polar residues" evidence="1">
    <location>
        <begin position="68"/>
        <end position="87"/>
    </location>
</feature>
<protein>
    <submittedName>
        <fullName evidence="3">OsmC-like protein</fullName>
    </submittedName>
</protein>
<feature type="chain" id="PRO_5040311745" evidence="2">
    <location>
        <begin position="43"/>
        <end position="558"/>
    </location>
</feature>
<evidence type="ECO:0000313" key="4">
    <source>
        <dbReference type="Proteomes" id="UP001153069"/>
    </source>
</evidence>
<evidence type="ECO:0000256" key="1">
    <source>
        <dbReference type="SAM" id="MobiDB-lite"/>
    </source>
</evidence>
<dbReference type="SUPFAM" id="SSF63825">
    <property type="entry name" value="YWTD domain"/>
    <property type="match status" value="1"/>
</dbReference>